<name>A0A2S7KTJ1_9FLAO</name>
<reference evidence="1 2" key="1">
    <citation type="submission" date="2016-11" db="EMBL/GenBank/DDBJ databases">
        <title>Trade-off between light-utilization and light-protection in marine flavobacteria.</title>
        <authorList>
            <person name="Kumagai Y."/>
        </authorList>
    </citation>
    <scope>NUCLEOTIDE SEQUENCE [LARGE SCALE GENOMIC DNA]</scope>
    <source>
        <strain evidence="1 2">NBRC 107741</strain>
    </source>
</reference>
<dbReference type="AlphaFoldDB" id="A0A2S7KTJ1"/>
<proteinExistence type="predicted"/>
<organism evidence="1 2">
    <name type="scientific">Aureitalea marina</name>
    <dbReference type="NCBI Taxonomy" id="930804"/>
    <lineage>
        <taxon>Bacteria</taxon>
        <taxon>Pseudomonadati</taxon>
        <taxon>Bacteroidota</taxon>
        <taxon>Flavobacteriia</taxon>
        <taxon>Flavobacteriales</taxon>
        <taxon>Flavobacteriaceae</taxon>
        <taxon>Aureitalea</taxon>
    </lineage>
</organism>
<keyword evidence="2" id="KW-1185">Reference proteome</keyword>
<sequence>MLKHVVAAIGPNCTDNINYEDDDGNVYAYRADNIFGVVSIQVGGHSTPDESTDPGVNLYGANPVFGLPDTGTYSVTDGSLEPGTGYVFYIDGTNEYISTRNNQGKPIRIDQLTLTPEGEVSQFTVTFSNLELANNSDPDDKICVNAFQLSFSAN</sequence>
<comment type="caution">
    <text evidence="1">The sequence shown here is derived from an EMBL/GenBank/DDBJ whole genome shotgun (WGS) entry which is preliminary data.</text>
</comment>
<accession>A0A2S7KTJ1</accession>
<evidence type="ECO:0000313" key="1">
    <source>
        <dbReference type="EMBL" id="PQB05878.1"/>
    </source>
</evidence>
<protein>
    <submittedName>
        <fullName evidence="1">Uncharacterized protein</fullName>
    </submittedName>
</protein>
<dbReference type="RefSeq" id="WP_104813829.1">
    <property type="nucleotide sequence ID" value="NZ_MQUB01000001.1"/>
</dbReference>
<dbReference type="EMBL" id="MQUB01000001">
    <property type="protein sequence ID" value="PQB05878.1"/>
    <property type="molecule type" value="Genomic_DNA"/>
</dbReference>
<evidence type="ECO:0000313" key="2">
    <source>
        <dbReference type="Proteomes" id="UP000239800"/>
    </source>
</evidence>
<dbReference type="Proteomes" id="UP000239800">
    <property type="component" value="Unassembled WGS sequence"/>
</dbReference>
<gene>
    <name evidence="1" type="ORF">BST85_13950</name>
</gene>